<dbReference type="InterPro" id="IPR011528">
    <property type="entry name" value="NERD"/>
</dbReference>
<keyword evidence="3" id="KW-1185">Reference proteome</keyword>
<gene>
    <name evidence="2" type="ORF">WCV66_06695</name>
</gene>
<dbReference type="EMBL" id="CP147403">
    <property type="protein sequence ID" value="WXB89899.1"/>
    <property type="molecule type" value="Genomic_DNA"/>
</dbReference>
<feature type="domain" description="NERD" evidence="1">
    <location>
        <begin position="41"/>
        <end position="157"/>
    </location>
</feature>
<evidence type="ECO:0000313" key="3">
    <source>
        <dbReference type="Proteomes" id="UP001368328"/>
    </source>
</evidence>
<reference evidence="2 3" key="1">
    <citation type="submission" date="2024-02" db="EMBL/GenBank/DDBJ databases">
        <title>Seven novel Bacillus-like species.</title>
        <authorList>
            <person name="Liu G."/>
        </authorList>
    </citation>
    <scope>NUCLEOTIDE SEQUENCE [LARGE SCALE GENOMIC DNA]</scope>
    <source>
        <strain evidence="2 3">FJAT-53654</strain>
    </source>
</reference>
<protein>
    <submittedName>
        <fullName evidence="2">Nuclease-related domain-containing protein</fullName>
    </submittedName>
</protein>
<evidence type="ECO:0000313" key="2">
    <source>
        <dbReference type="EMBL" id="WXB89899.1"/>
    </source>
</evidence>
<evidence type="ECO:0000259" key="1">
    <source>
        <dbReference type="PROSITE" id="PS50965"/>
    </source>
</evidence>
<name>A0ABZ2MX38_9BACI</name>
<dbReference type="Proteomes" id="UP001368328">
    <property type="component" value="Chromosome"/>
</dbReference>
<proteinExistence type="predicted"/>
<dbReference type="PROSITE" id="PS50965">
    <property type="entry name" value="NERD"/>
    <property type="match status" value="1"/>
</dbReference>
<organism evidence="2 3">
    <name type="scientific">Metabacillus rhizosphaerae</name>
    <dbReference type="NCBI Taxonomy" id="3117747"/>
    <lineage>
        <taxon>Bacteria</taxon>
        <taxon>Bacillati</taxon>
        <taxon>Bacillota</taxon>
        <taxon>Bacilli</taxon>
        <taxon>Bacillales</taxon>
        <taxon>Bacillaceae</taxon>
        <taxon>Metabacillus</taxon>
    </lineage>
</organism>
<accession>A0ABZ2MX38</accession>
<dbReference type="RefSeq" id="WP_338788369.1">
    <property type="nucleotide sequence ID" value="NZ_CP147403.1"/>
</dbReference>
<dbReference type="Pfam" id="PF08378">
    <property type="entry name" value="NERD"/>
    <property type="match status" value="1"/>
</dbReference>
<sequence length="319" mass="37511">MILKHREFPLTIEKLEALLLRLPLKHPKIPIIIEDLKKRMAGYRGEEAIDYYLSFLEEKDYYIFHDIRLKGKNHYFQIDTLILTRKMAIIIEVKNISGTIYFDPIFKQLIQTKDQTEKAYQYPLIQLERQESQLKEWLVNNNLKEMKITSIVVISNPSTVIRSSPDDQIIHHKVIRKENLPTKIIQLEKSINSPDLEEKELKKISRKLLKKHTNADFSILARFKINESEILNGVICSSCNYLPLIRVKANWHCPKCNRKDKQAHIQAIKEYKLLVKPTISNAELRYFLNITSPAIANRLLKAMNLRYTGSNKDRVYQLD</sequence>